<dbReference type="SUPFAM" id="SSF52172">
    <property type="entry name" value="CheY-like"/>
    <property type="match status" value="1"/>
</dbReference>
<feature type="domain" description="Response regulatory" evidence="3">
    <location>
        <begin position="1"/>
        <end position="71"/>
    </location>
</feature>
<dbReference type="RefSeq" id="WP_244858529.1">
    <property type="nucleotide sequence ID" value="NZ_AP024545.1"/>
</dbReference>
<evidence type="ECO:0000256" key="1">
    <source>
        <dbReference type="ARBA" id="ARBA00022553"/>
    </source>
</evidence>
<protein>
    <recommendedName>
        <fullName evidence="3">Response regulatory domain-containing protein</fullName>
    </recommendedName>
</protein>
<accession>A0ABN6FV52</accession>
<organism evidence="4 5">
    <name type="scientific">Noviluteimonas caseinilytica</name>
    <dbReference type="NCBI Taxonomy" id="2675101"/>
    <lineage>
        <taxon>Bacteria</taxon>
        <taxon>Pseudomonadati</taxon>
        <taxon>Pseudomonadota</taxon>
        <taxon>Gammaproteobacteria</taxon>
        <taxon>Lysobacterales</taxon>
        <taxon>Lysobacteraceae</taxon>
        <taxon>Noviluteimonas</taxon>
    </lineage>
</organism>
<dbReference type="PROSITE" id="PS50110">
    <property type="entry name" value="RESPONSE_REGULATORY"/>
    <property type="match status" value="1"/>
</dbReference>
<keyword evidence="5" id="KW-1185">Reference proteome</keyword>
<dbReference type="Gene3D" id="3.40.50.2300">
    <property type="match status" value="1"/>
</dbReference>
<evidence type="ECO:0000313" key="5">
    <source>
        <dbReference type="Proteomes" id="UP000681317"/>
    </source>
</evidence>
<evidence type="ECO:0000259" key="3">
    <source>
        <dbReference type="PROSITE" id="PS50110"/>
    </source>
</evidence>
<dbReference type="PANTHER" id="PTHR44591:SF3">
    <property type="entry name" value="RESPONSE REGULATORY DOMAIN-CONTAINING PROTEIN"/>
    <property type="match status" value="1"/>
</dbReference>
<evidence type="ECO:0000256" key="2">
    <source>
        <dbReference type="PROSITE-ProRule" id="PRU00169"/>
    </source>
</evidence>
<dbReference type="EMBL" id="AP024545">
    <property type="protein sequence ID" value="BCT93250.1"/>
    <property type="molecule type" value="Genomic_DNA"/>
</dbReference>
<proteinExistence type="predicted"/>
<sequence>MFLDLGMPGMDGYELARRLRDAPGGAARVLIALTGWSQAEDQLRTRDAGFDHHLSKPADLDALDRLLDRIHASAA</sequence>
<feature type="modified residue" description="4-aspartylphosphate" evidence="2">
    <location>
        <position position="4"/>
    </location>
</feature>
<reference evidence="4 5" key="1">
    <citation type="submission" date="2021-03" db="EMBL/GenBank/DDBJ databases">
        <title>Complete Genome Sequences of Two Lysobacter Strains Isolated from Sea Water (Lysobacter caseinilyticus) and Soil (Lysobacter helvus) in South Korea.</title>
        <authorList>
            <person name="Watanabe Y."/>
            <person name="Arakawa K."/>
        </authorList>
    </citation>
    <scope>NUCLEOTIDE SEQUENCE [LARGE SCALE GENOMIC DNA]</scope>
    <source>
        <strain evidence="4 5">KVB24</strain>
    </source>
</reference>
<dbReference type="Proteomes" id="UP000681317">
    <property type="component" value="Chromosome"/>
</dbReference>
<name>A0ABN6FV52_9GAMM</name>
<keyword evidence="1 2" id="KW-0597">Phosphoprotein</keyword>
<gene>
    <name evidence="4" type="ORF">LYSCAS_22740</name>
</gene>
<dbReference type="PANTHER" id="PTHR44591">
    <property type="entry name" value="STRESS RESPONSE REGULATOR PROTEIN 1"/>
    <property type="match status" value="1"/>
</dbReference>
<dbReference type="Pfam" id="PF00072">
    <property type="entry name" value="Response_reg"/>
    <property type="match status" value="1"/>
</dbReference>
<dbReference type="InterPro" id="IPR011006">
    <property type="entry name" value="CheY-like_superfamily"/>
</dbReference>
<dbReference type="InterPro" id="IPR001789">
    <property type="entry name" value="Sig_transdc_resp-reg_receiver"/>
</dbReference>
<dbReference type="InterPro" id="IPR050595">
    <property type="entry name" value="Bact_response_regulator"/>
</dbReference>
<evidence type="ECO:0000313" key="4">
    <source>
        <dbReference type="EMBL" id="BCT93250.1"/>
    </source>
</evidence>